<name>A0A5E4MEM7_9HEMI</name>
<reference evidence="1 2" key="1">
    <citation type="submission" date="2019-08" db="EMBL/GenBank/DDBJ databases">
        <authorList>
            <person name="Alioto T."/>
            <person name="Alioto T."/>
            <person name="Gomez Garrido J."/>
        </authorList>
    </citation>
    <scope>NUCLEOTIDE SEQUENCE [LARGE SCALE GENOMIC DNA]</scope>
</reference>
<dbReference type="Proteomes" id="UP000325440">
    <property type="component" value="Unassembled WGS sequence"/>
</dbReference>
<organism evidence="1 2">
    <name type="scientific">Cinara cedri</name>
    <dbReference type="NCBI Taxonomy" id="506608"/>
    <lineage>
        <taxon>Eukaryota</taxon>
        <taxon>Metazoa</taxon>
        <taxon>Ecdysozoa</taxon>
        <taxon>Arthropoda</taxon>
        <taxon>Hexapoda</taxon>
        <taxon>Insecta</taxon>
        <taxon>Pterygota</taxon>
        <taxon>Neoptera</taxon>
        <taxon>Paraneoptera</taxon>
        <taxon>Hemiptera</taxon>
        <taxon>Sternorrhyncha</taxon>
        <taxon>Aphidomorpha</taxon>
        <taxon>Aphidoidea</taxon>
        <taxon>Aphididae</taxon>
        <taxon>Lachninae</taxon>
        <taxon>Cinara</taxon>
    </lineage>
</organism>
<proteinExistence type="predicted"/>
<dbReference type="AlphaFoldDB" id="A0A5E4MEM7"/>
<evidence type="ECO:0000313" key="1">
    <source>
        <dbReference type="EMBL" id="VVC30729.1"/>
    </source>
</evidence>
<sequence length="87" mass="10064">MQPLLLFITPSSKIDGKIVFIPHLLIINFYQYLKKAVTAVSITTSEENVEIEDHFEFFDFGPVTQNDRTDTSMSAKIEVLKYFEDPF</sequence>
<evidence type="ECO:0000313" key="2">
    <source>
        <dbReference type="Proteomes" id="UP000325440"/>
    </source>
</evidence>
<protein>
    <submittedName>
        <fullName evidence="1">Uncharacterized protein</fullName>
    </submittedName>
</protein>
<accession>A0A5E4MEM7</accession>
<dbReference type="EMBL" id="CABPRJ010000535">
    <property type="protein sequence ID" value="VVC30729.1"/>
    <property type="molecule type" value="Genomic_DNA"/>
</dbReference>
<keyword evidence="2" id="KW-1185">Reference proteome</keyword>
<gene>
    <name evidence="1" type="ORF">CINCED_3A013767</name>
</gene>